<accession>A0A1E3ALS4</accession>
<dbReference type="SUPFAM" id="SSF49785">
    <property type="entry name" value="Galactose-binding domain-like"/>
    <property type="match status" value="1"/>
</dbReference>
<dbReference type="Gene3D" id="3.20.20.80">
    <property type="entry name" value="Glycosidases"/>
    <property type="match status" value="1"/>
</dbReference>
<evidence type="ECO:0000259" key="1">
    <source>
        <dbReference type="Pfam" id="PF08305"/>
    </source>
</evidence>
<protein>
    <submittedName>
        <fullName evidence="3">Glycosyl hydrolase family 98</fullName>
    </submittedName>
</protein>
<comment type="caution">
    <text evidence="3">The sequence shown here is derived from an EMBL/GenBank/DDBJ whole genome shotgun (WGS) entry which is preliminary data.</text>
</comment>
<dbReference type="InterPro" id="IPR013191">
    <property type="entry name" value="GH98_central"/>
</dbReference>
<keyword evidence="3" id="KW-0378">Hydrolase</keyword>
<gene>
    <name evidence="3" type="ORF">BEH84_04037</name>
</gene>
<dbReference type="InterPro" id="IPR013783">
    <property type="entry name" value="Ig-like_fold"/>
</dbReference>
<proteinExistence type="predicted"/>
<dbReference type="Gene3D" id="2.60.40.10">
    <property type="entry name" value="Immunoglobulins"/>
    <property type="match status" value="1"/>
</dbReference>
<evidence type="ECO:0000313" key="4">
    <source>
        <dbReference type="Proteomes" id="UP000095003"/>
    </source>
</evidence>
<feature type="domain" description="Glycosyl hydrolase family 98 putative carbohydrate-binding module" evidence="1">
    <location>
        <begin position="632"/>
        <end position="767"/>
    </location>
</feature>
<dbReference type="Gene3D" id="2.60.120.1060">
    <property type="entry name" value="NPCBM/NEW2 domain"/>
    <property type="match status" value="1"/>
</dbReference>
<dbReference type="InterPro" id="IPR008979">
    <property type="entry name" value="Galactose-bd-like_sf"/>
</dbReference>
<dbReference type="InterPro" id="IPR038637">
    <property type="entry name" value="NPCBM_sf"/>
</dbReference>
<evidence type="ECO:0000313" key="3">
    <source>
        <dbReference type="EMBL" id="ODM09670.1"/>
    </source>
</evidence>
<organism evidence="3 4">
    <name type="scientific">Eisenbergiella tayi</name>
    <dbReference type="NCBI Taxonomy" id="1432052"/>
    <lineage>
        <taxon>Bacteria</taxon>
        <taxon>Bacillati</taxon>
        <taxon>Bacillota</taxon>
        <taxon>Clostridia</taxon>
        <taxon>Lachnospirales</taxon>
        <taxon>Lachnospiraceae</taxon>
        <taxon>Eisenbergiella</taxon>
    </lineage>
</organism>
<sequence length="813" mass="92471">MRIITPLDGQKITDIALHLVWEPDEEADGYQIEFAETESFKSPLLIETKRNKNCELDYYLPQTDEGLVPAGEWFVRIRSDRGNCSQTIRLSINEEHTKAPLRTEISPEHPYFTIFDYSEHRYGATYEILPEDLKPYAAISAGGSYRVRTSKLLDNFMENDAKGYPWHIGSCGPKEVNKGKYVVTPLSVIEYVMQHAVHLKSVGALEIYMGVRKADDWHIPYINRLIKLCGKYGLPFLYTDGNRNDIDFPAVIKRDDYMTTIREYSDYVIFSYKQNHANASYTCYGSILGAWKEGAVKRIGLQAENWYWNDAGFCDDIGHYHGYLQGNEQQIPAAFTAQMLLAGVSFGATYYSLEGEGWLIEDRDNGDYELSPQGIAFLSMFRAVIQNRLIPSKEKVLSQIKAAVRADGLSGDWGDAWTGGIFRRTFQNLYDIRHTKELFPKQTRYFYLPFMTNRPEAFSDLVQIDAASIQDPDEMNRILDPLYPVWFDGDAYVTGSDRVYIIMNSNENTDLSQSFSVDIRPRDERSAPVVKVEGTVGLWQYLIVFSQNGKTRIHANAPEGKSMRLFLTTADGKMPFVSMQGDGLECRWDEATGKAVMTLDGSDRPVDVEFSEREIENSLPIPIRNPEDTAVYLTDQPICALSAGDKGLPAFNHCANEKYGILPIAMNSIRYRHGISLPRETSVSWRLRGAYRELSMTVGFDIDCWMPIIVDRLHIVWDRYIKEISFRLKVFGDDVLIYESEELKSTSFRKRVDMDISGVDQLTFRVDGNIFTKPLVGAITGSGDEFLLDLSTMKEEELPGIEVYLDCGNPILS</sequence>
<dbReference type="RefSeq" id="WP_069158159.1">
    <property type="nucleotide sequence ID" value="NZ_DBFYTC010000247.1"/>
</dbReference>
<dbReference type="Pfam" id="PF08305">
    <property type="entry name" value="NPCBM"/>
    <property type="match status" value="1"/>
</dbReference>
<dbReference type="AlphaFoldDB" id="A0A1E3ALS4"/>
<evidence type="ECO:0000259" key="2">
    <source>
        <dbReference type="Pfam" id="PF08306"/>
    </source>
</evidence>
<dbReference type="GO" id="GO:0016787">
    <property type="term" value="F:hydrolase activity"/>
    <property type="evidence" value="ECO:0007669"/>
    <property type="project" value="UniProtKB-KW"/>
</dbReference>
<dbReference type="EMBL" id="MCGI01000004">
    <property type="protein sequence ID" value="ODM09670.1"/>
    <property type="molecule type" value="Genomic_DNA"/>
</dbReference>
<name>A0A1E3ALS4_9FIRM</name>
<dbReference type="Proteomes" id="UP000095003">
    <property type="component" value="Unassembled WGS sequence"/>
</dbReference>
<feature type="domain" description="Glycosyl hydrolase family 98 central" evidence="2">
    <location>
        <begin position="218"/>
        <end position="388"/>
    </location>
</feature>
<dbReference type="InterPro" id="IPR013222">
    <property type="entry name" value="Glyco_hyd_98_carb-bd"/>
</dbReference>
<reference evidence="3 4" key="1">
    <citation type="submission" date="2016-07" db="EMBL/GenBank/DDBJ databases">
        <title>Characterization of isolates of Eisenbergiella tayi derived from blood cultures, using whole genome sequencing.</title>
        <authorList>
            <person name="Burdz T."/>
            <person name="Wiebe D."/>
            <person name="Huynh C."/>
            <person name="Bernard K."/>
        </authorList>
    </citation>
    <scope>NUCLEOTIDE SEQUENCE [LARGE SCALE GENOMIC DNA]</scope>
    <source>
        <strain evidence="3 4">NML 120489</strain>
    </source>
</reference>
<dbReference type="Pfam" id="PF08306">
    <property type="entry name" value="Glyco_hydro_98M"/>
    <property type="match status" value="1"/>
</dbReference>
<dbReference type="GeneID" id="93302001"/>